<evidence type="ECO:0000313" key="2">
    <source>
        <dbReference type="Proteomes" id="UP000826014"/>
    </source>
</evidence>
<dbReference type="Proteomes" id="UP000826014">
    <property type="component" value="Chromosome"/>
</dbReference>
<reference evidence="1 2" key="1">
    <citation type="journal article" date="2022" name="bioRxiv">
        <title>Ecology and evolution of chlamydial symbionts of arthropods.</title>
        <authorList>
            <person name="Halter T."/>
            <person name="Koestlbacher S."/>
            <person name="Collingro A."/>
            <person name="Sixt B.S."/>
            <person name="Toenshoff E.R."/>
            <person name="Hendrickx F."/>
            <person name="Kostanjsek R."/>
            <person name="Horn M."/>
        </authorList>
    </citation>
    <scope>NUCLEOTIDE SEQUENCE [LARGE SCALE GENOMIC DNA]</scope>
    <source>
        <strain evidence="1">W744xW776</strain>
    </source>
</reference>
<sequence>MMEFKKNQLDLFSDFNDGLEHEFEAGWAVFRWLTIGYESGLKEKLNKVIDEQLKQCLIITGLVQHNKKHSDRLGIVRTILDLDSFKLYKDKYISILKQLIPGDNFDENKVQQAFASLTNAT</sequence>
<accession>A0ABX8V108</accession>
<gene>
    <name evidence="1" type="ORF">RHABOEDO_001170</name>
</gene>
<keyword evidence="2" id="KW-1185">Reference proteome</keyword>
<proteinExistence type="predicted"/>
<evidence type="ECO:0000313" key="1">
    <source>
        <dbReference type="EMBL" id="QYF48929.1"/>
    </source>
</evidence>
<dbReference type="EMBL" id="CP075587">
    <property type="protein sequence ID" value="QYF48929.1"/>
    <property type="molecule type" value="Genomic_DNA"/>
</dbReference>
<name>A0ABX8V108_9BACT</name>
<protein>
    <submittedName>
        <fullName evidence="1">Uncharacterized protein</fullName>
    </submittedName>
</protein>
<organism evidence="1 2">
    <name type="scientific">Candidatus Rhabdochlamydia oedothoracis</name>
    <dbReference type="NCBI Taxonomy" id="2720720"/>
    <lineage>
        <taxon>Bacteria</taxon>
        <taxon>Pseudomonadati</taxon>
        <taxon>Chlamydiota</taxon>
        <taxon>Chlamydiia</taxon>
        <taxon>Parachlamydiales</taxon>
        <taxon>Candidatus Rhabdochlamydiaceae</taxon>
        <taxon>Candidatus Rhabdochlamydia</taxon>
    </lineage>
</organism>